<keyword evidence="6" id="KW-0479">Metal-binding</keyword>
<comment type="cofactor">
    <cofactor evidence="6">
        <name>Mg(2+)</name>
        <dbReference type="ChEBI" id="CHEBI:18420"/>
    </cofactor>
</comment>
<dbReference type="Pfam" id="PF13089">
    <property type="entry name" value="PP_kinase_N"/>
    <property type="match status" value="1"/>
</dbReference>
<evidence type="ECO:0000256" key="3">
    <source>
        <dbReference type="ARBA" id="ARBA00022741"/>
    </source>
</evidence>
<feature type="binding site" evidence="6">
    <location>
        <position position="408"/>
    </location>
    <ligand>
        <name>Mg(2+)</name>
        <dbReference type="ChEBI" id="CHEBI:18420"/>
    </ligand>
</feature>
<organism evidence="12 13">
    <name type="scientific">Candidatus Ornithomonoglobus intestinigallinarum</name>
    <dbReference type="NCBI Taxonomy" id="2840894"/>
    <lineage>
        <taxon>Bacteria</taxon>
        <taxon>Bacillati</taxon>
        <taxon>Bacillota</taxon>
        <taxon>Clostridia</taxon>
        <taxon>Candidatus Ornithomonoglobus</taxon>
    </lineage>
</organism>
<evidence type="ECO:0000256" key="4">
    <source>
        <dbReference type="ARBA" id="ARBA00022777"/>
    </source>
</evidence>
<dbReference type="Gene3D" id="3.30.1840.10">
    <property type="entry name" value="Polyphosphate kinase middle domain"/>
    <property type="match status" value="1"/>
</dbReference>
<evidence type="ECO:0000256" key="1">
    <source>
        <dbReference type="ARBA" id="ARBA00022553"/>
    </source>
</evidence>
<dbReference type="SUPFAM" id="SSF56024">
    <property type="entry name" value="Phospholipase D/nuclease"/>
    <property type="match status" value="2"/>
</dbReference>
<reference evidence="12" key="2">
    <citation type="journal article" date="2021" name="PeerJ">
        <title>Extensive microbial diversity within the chicken gut microbiome revealed by metagenomics and culture.</title>
        <authorList>
            <person name="Gilroy R."/>
            <person name="Ravi A."/>
            <person name="Getino M."/>
            <person name="Pursley I."/>
            <person name="Horton D.L."/>
            <person name="Alikhan N.F."/>
            <person name="Baker D."/>
            <person name="Gharbi K."/>
            <person name="Hall N."/>
            <person name="Watson M."/>
            <person name="Adriaenssens E.M."/>
            <person name="Foster-Nyarko E."/>
            <person name="Jarju S."/>
            <person name="Secka A."/>
            <person name="Antonio M."/>
            <person name="Oren A."/>
            <person name="Chaudhuri R.R."/>
            <person name="La Ragione R."/>
            <person name="Hildebrand F."/>
            <person name="Pallen M.J."/>
        </authorList>
    </citation>
    <scope>NUCLEOTIDE SEQUENCE</scope>
    <source>
        <strain evidence="12">CHK181-108</strain>
    </source>
</reference>
<feature type="binding site" evidence="6">
    <location>
        <position position="51"/>
    </location>
    <ligand>
        <name>ATP</name>
        <dbReference type="ChEBI" id="CHEBI:30616"/>
    </ligand>
</feature>
<evidence type="ECO:0000313" key="13">
    <source>
        <dbReference type="Proteomes" id="UP000824165"/>
    </source>
</evidence>
<dbReference type="CDD" id="cd09169">
    <property type="entry name" value="PLDc_PPK1_C2_unchar"/>
    <property type="match status" value="1"/>
</dbReference>
<keyword evidence="4 6" id="KW-0418">Kinase</keyword>
<name>A0A9D1KPX6_9FIRM</name>
<keyword evidence="5 6" id="KW-0067">ATP-binding</keyword>
<feature type="binding site" evidence="6">
    <location>
        <position position="378"/>
    </location>
    <ligand>
        <name>Mg(2+)</name>
        <dbReference type="ChEBI" id="CHEBI:18420"/>
    </ligand>
</feature>
<dbReference type="PIRSF" id="PIRSF015589">
    <property type="entry name" value="PP_kinase"/>
    <property type="match status" value="1"/>
</dbReference>
<keyword evidence="2 6" id="KW-0808">Transferase</keyword>
<comment type="similarity">
    <text evidence="6 7">Belongs to the polyphosphate kinase 1 (PPK1) family.</text>
</comment>
<reference evidence="12" key="1">
    <citation type="submission" date="2020-10" db="EMBL/GenBank/DDBJ databases">
        <authorList>
            <person name="Gilroy R."/>
        </authorList>
    </citation>
    <scope>NUCLEOTIDE SEQUENCE</scope>
    <source>
        <strain evidence="12">CHK181-108</strain>
    </source>
</reference>
<dbReference type="EMBL" id="DVLU01000040">
    <property type="protein sequence ID" value="HIT85125.1"/>
    <property type="molecule type" value="Genomic_DNA"/>
</dbReference>
<dbReference type="InterPro" id="IPR024953">
    <property type="entry name" value="PP_kinase_middle"/>
</dbReference>
<dbReference type="Gene3D" id="1.20.58.310">
    <property type="entry name" value="Polyphosphate kinase N-terminal domain"/>
    <property type="match status" value="1"/>
</dbReference>
<dbReference type="GO" id="GO:0009358">
    <property type="term" value="C:polyphosphate kinase complex"/>
    <property type="evidence" value="ECO:0007669"/>
    <property type="project" value="InterPro"/>
</dbReference>
<protein>
    <recommendedName>
        <fullName evidence="6 7">Polyphosphate kinase</fullName>
        <ecNumber evidence="6 7">2.7.4.1</ecNumber>
    </recommendedName>
    <alternativeName>
        <fullName evidence="6">ATP-polyphosphate phosphotransferase</fullName>
    </alternativeName>
    <alternativeName>
        <fullName evidence="6">Polyphosphoric acid kinase</fullName>
    </alternativeName>
</protein>
<dbReference type="PANTHER" id="PTHR30218">
    <property type="entry name" value="POLYPHOSPHATE KINASE"/>
    <property type="match status" value="1"/>
</dbReference>
<dbReference type="Gene3D" id="3.30.870.10">
    <property type="entry name" value="Endonuclease Chain A"/>
    <property type="match status" value="2"/>
</dbReference>
<sequence>MEDRRTYELRDCFRNRELSWLQFNERVLEEAADISVPLCERLTFESIFMSNLDEFFMVRVGTLHDHMLMDAEERENKTNMTSREQINAILKRTRELMARKDRVYESIMSEISGYGVELIDFSSISDEDAQYLRKYFINEIMPLISPQVIGKRQPFPFLQNKKIYALVALETKNMNAKLGIIPCSGVFDRLIPVPSDKNRFMLAEELILHFASDIFDRYKVTSKTLVRIIRNADIDADEAIDEEATDYREAMEDIIRKRKKLCPVRMDITREIPAGVRKSFCEHLGLTDKEIFISHAPLDLSFVFDVQDKLRAHKELFYKPLTPQKSPMVDENRSMIEQISERDILLSYPYESMKPFLRLLREAGEDENVVSIKMTLYRVARYSQVIEALINAAENGKEVVVLVELKARFDEENNIEWSRRLENAGCRIIYGLDRLKVHSKLCLITRKEDNKVSCITQIGTGNYNEKTAKQYTDYSLMTSSVEIGMEALRVFNELAMGQVMEHTEHLLVAPKCLQNKVLDMIDDEISFAKLGEPAYVGAKLNSLTDRTIMKKLIEASQAGVKIELIVRGICCLVPGIPGYTENIKIISIVGRFLEHSRVYIFGTEERERMYISSADFMTRNTLKRVEVGVPIYDEMTRIRINEMFSIMLQDNVKARIQGPDGIYRKQKTDGEPLNSQEYFYAQAYENANKKLI</sequence>
<dbReference type="GO" id="GO:0008976">
    <property type="term" value="F:polyphosphate kinase activity"/>
    <property type="evidence" value="ECO:0007669"/>
    <property type="project" value="UniProtKB-UniRule"/>
</dbReference>
<dbReference type="HAMAP" id="MF_00347">
    <property type="entry name" value="Polyphosphate_kinase"/>
    <property type="match status" value="1"/>
</dbReference>
<keyword evidence="6" id="KW-0460">Magnesium</keyword>
<feature type="active site" description="Phosphohistidine intermediate" evidence="6">
    <location>
        <position position="438"/>
    </location>
</feature>
<comment type="PTM">
    <text evidence="6 7">An intermediate of this reaction is the autophosphorylated ppk in which a phosphate is covalently linked to a histidine residue through a N-P bond.</text>
</comment>
<evidence type="ECO:0000313" key="12">
    <source>
        <dbReference type="EMBL" id="HIT85125.1"/>
    </source>
</evidence>
<keyword evidence="3 6" id="KW-0547">Nucleotide-binding</keyword>
<evidence type="ECO:0000259" key="10">
    <source>
        <dbReference type="Pfam" id="PF13090"/>
    </source>
</evidence>
<evidence type="ECO:0000259" key="8">
    <source>
        <dbReference type="Pfam" id="PF02503"/>
    </source>
</evidence>
<feature type="domain" description="Polyphosphate kinase middle" evidence="8">
    <location>
        <begin position="128"/>
        <end position="305"/>
    </location>
</feature>
<dbReference type="GO" id="GO:0006799">
    <property type="term" value="P:polyphosphate biosynthetic process"/>
    <property type="evidence" value="ECO:0007669"/>
    <property type="project" value="UniProtKB-UniRule"/>
</dbReference>
<dbReference type="SUPFAM" id="SSF140356">
    <property type="entry name" value="PPK N-terminal domain-like"/>
    <property type="match status" value="1"/>
</dbReference>
<evidence type="ECO:0000256" key="5">
    <source>
        <dbReference type="ARBA" id="ARBA00022840"/>
    </source>
</evidence>
<gene>
    <name evidence="12" type="primary">ppk1</name>
    <name evidence="6" type="synonym">ppk</name>
    <name evidence="12" type="ORF">IAA60_04350</name>
</gene>
<dbReference type="InterPro" id="IPR003414">
    <property type="entry name" value="PP_kinase"/>
</dbReference>
<dbReference type="Pfam" id="PF02503">
    <property type="entry name" value="PP_kinase"/>
    <property type="match status" value="1"/>
</dbReference>
<feature type="binding site" evidence="6">
    <location>
        <position position="567"/>
    </location>
    <ligand>
        <name>ATP</name>
        <dbReference type="ChEBI" id="CHEBI:30616"/>
    </ligand>
</feature>
<dbReference type="Proteomes" id="UP000824165">
    <property type="component" value="Unassembled WGS sequence"/>
</dbReference>
<feature type="binding site" evidence="6">
    <location>
        <position position="595"/>
    </location>
    <ligand>
        <name>ATP</name>
        <dbReference type="ChEBI" id="CHEBI:30616"/>
    </ligand>
</feature>
<dbReference type="NCBIfam" id="NF003917">
    <property type="entry name" value="PRK05443.1-1"/>
    <property type="match status" value="1"/>
</dbReference>
<evidence type="ECO:0000256" key="6">
    <source>
        <dbReference type="HAMAP-Rule" id="MF_00347"/>
    </source>
</evidence>
<dbReference type="InterPro" id="IPR025200">
    <property type="entry name" value="PPK_C_dom2"/>
</dbReference>
<dbReference type="EC" id="2.7.4.1" evidence="6 7"/>
<evidence type="ECO:0000259" key="9">
    <source>
        <dbReference type="Pfam" id="PF13089"/>
    </source>
</evidence>
<dbReference type="AlphaFoldDB" id="A0A9D1KPX6"/>
<evidence type="ECO:0000256" key="2">
    <source>
        <dbReference type="ARBA" id="ARBA00022679"/>
    </source>
</evidence>
<dbReference type="NCBIfam" id="TIGR03705">
    <property type="entry name" value="poly_P_kin"/>
    <property type="match status" value="1"/>
</dbReference>
<dbReference type="SUPFAM" id="SSF143724">
    <property type="entry name" value="PHP14-like"/>
    <property type="match status" value="1"/>
</dbReference>
<dbReference type="InterPro" id="IPR025198">
    <property type="entry name" value="PPK_N_dom"/>
</dbReference>
<feature type="domain" description="Polyphosphate kinase N-terminal" evidence="9">
    <location>
        <begin position="13"/>
        <end position="118"/>
    </location>
</feature>
<proteinExistence type="inferred from homology"/>
<comment type="caution">
    <text evidence="12">The sequence shown here is derived from an EMBL/GenBank/DDBJ whole genome shotgun (WGS) entry which is preliminary data.</text>
</comment>
<evidence type="ECO:0000259" key="11">
    <source>
        <dbReference type="Pfam" id="PF17941"/>
    </source>
</evidence>
<dbReference type="PANTHER" id="PTHR30218:SF0">
    <property type="entry name" value="POLYPHOSPHATE KINASE"/>
    <property type="match status" value="1"/>
</dbReference>
<feature type="binding site" evidence="6">
    <location>
        <position position="471"/>
    </location>
    <ligand>
        <name>ATP</name>
        <dbReference type="ChEBI" id="CHEBI:30616"/>
    </ligand>
</feature>
<accession>A0A9D1KPX6</accession>
<feature type="domain" description="Polyphosphate kinase C-terminal" evidence="11">
    <location>
        <begin position="335"/>
        <end position="496"/>
    </location>
</feature>
<dbReference type="NCBIfam" id="NF003921">
    <property type="entry name" value="PRK05443.2-2"/>
    <property type="match status" value="1"/>
</dbReference>
<dbReference type="Pfam" id="PF17941">
    <property type="entry name" value="PP_kinase_C_1"/>
    <property type="match status" value="1"/>
</dbReference>
<feature type="domain" description="Polyphosphate kinase C-terminal" evidence="10">
    <location>
        <begin position="506"/>
        <end position="676"/>
    </location>
</feature>
<dbReference type="GO" id="GO:0005524">
    <property type="term" value="F:ATP binding"/>
    <property type="evidence" value="ECO:0007669"/>
    <property type="project" value="UniProtKB-KW"/>
</dbReference>
<keyword evidence="1 6" id="KW-0597">Phosphoprotein</keyword>
<dbReference type="Pfam" id="PF13090">
    <property type="entry name" value="PP_kinase_C"/>
    <property type="match status" value="1"/>
</dbReference>
<dbReference type="GO" id="GO:0046872">
    <property type="term" value="F:metal ion binding"/>
    <property type="evidence" value="ECO:0007669"/>
    <property type="project" value="UniProtKB-KW"/>
</dbReference>
<dbReference type="InterPro" id="IPR036830">
    <property type="entry name" value="PP_kinase_middle_dom_sf"/>
</dbReference>
<comment type="function">
    <text evidence="6 7">Catalyzes the reversible transfer of the terminal phosphate of ATP to form a long-chain polyphosphate (polyP).</text>
</comment>
<dbReference type="InterPro" id="IPR036832">
    <property type="entry name" value="PPK_N_dom_sf"/>
</dbReference>
<evidence type="ECO:0000256" key="7">
    <source>
        <dbReference type="RuleBase" id="RU003800"/>
    </source>
</evidence>
<dbReference type="InterPro" id="IPR041108">
    <property type="entry name" value="PP_kinase_C_1"/>
</dbReference>
<comment type="catalytic activity">
    <reaction evidence="6 7">
        <text>[phosphate](n) + ATP = [phosphate](n+1) + ADP</text>
        <dbReference type="Rhea" id="RHEA:19573"/>
        <dbReference type="Rhea" id="RHEA-COMP:9859"/>
        <dbReference type="Rhea" id="RHEA-COMP:14280"/>
        <dbReference type="ChEBI" id="CHEBI:16838"/>
        <dbReference type="ChEBI" id="CHEBI:30616"/>
        <dbReference type="ChEBI" id="CHEBI:456216"/>
        <dbReference type="EC" id="2.7.4.1"/>
    </reaction>
</comment>